<dbReference type="SMART" id="SM00487">
    <property type="entry name" value="DEXDc"/>
    <property type="match status" value="1"/>
</dbReference>
<evidence type="ECO:0000313" key="6">
    <source>
        <dbReference type="Proteomes" id="UP000254912"/>
    </source>
</evidence>
<proteinExistence type="predicted"/>
<protein>
    <submittedName>
        <fullName evidence="5">Putative helicase</fullName>
    </submittedName>
</protein>
<dbReference type="PROSITE" id="PS51194">
    <property type="entry name" value="HELICASE_CTER"/>
    <property type="match status" value="1"/>
</dbReference>
<evidence type="ECO:0000256" key="1">
    <source>
        <dbReference type="ARBA" id="ARBA00022747"/>
    </source>
</evidence>
<gene>
    <name evidence="5" type="ORF">DFP99_0839</name>
</gene>
<dbReference type="InterPro" id="IPR041635">
    <property type="entry name" value="Type_ISP_LLaBIII_C"/>
</dbReference>
<dbReference type="InterPro" id="IPR029063">
    <property type="entry name" value="SAM-dependent_MTases_sf"/>
</dbReference>
<dbReference type="InterPro" id="IPR053980">
    <property type="entry name" value="ISP_coupler"/>
</dbReference>
<keyword evidence="5" id="KW-0067">ATP-binding</keyword>
<keyword evidence="6" id="KW-1185">Reference proteome</keyword>
<reference evidence="5 6" key="1">
    <citation type="submission" date="2018-07" db="EMBL/GenBank/DDBJ databases">
        <title>Genomic Encyclopedia of Type Strains, Phase III (KMG-III): the genomes of soil and plant-associated and newly described type strains.</title>
        <authorList>
            <person name="Whitman W."/>
        </authorList>
    </citation>
    <scope>NUCLEOTIDE SEQUENCE [LARGE SCALE GENOMIC DNA]</scope>
    <source>
        <strain evidence="5 6">CECT 7031</strain>
    </source>
</reference>
<dbReference type="Pfam" id="PF00271">
    <property type="entry name" value="Helicase_C"/>
    <property type="match status" value="1"/>
</dbReference>
<dbReference type="GO" id="GO:0016787">
    <property type="term" value="F:hydrolase activity"/>
    <property type="evidence" value="ECO:0007669"/>
    <property type="project" value="UniProtKB-KW"/>
</dbReference>
<evidence type="ECO:0000259" key="4">
    <source>
        <dbReference type="PROSITE" id="PS51194"/>
    </source>
</evidence>
<dbReference type="Pfam" id="PF04851">
    <property type="entry name" value="ResIII"/>
    <property type="match status" value="1"/>
</dbReference>
<dbReference type="GO" id="GO:0003677">
    <property type="term" value="F:DNA binding"/>
    <property type="evidence" value="ECO:0007669"/>
    <property type="project" value="InterPro"/>
</dbReference>
<dbReference type="GO" id="GO:0005524">
    <property type="term" value="F:ATP binding"/>
    <property type="evidence" value="ECO:0007669"/>
    <property type="project" value="InterPro"/>
</dbReference>
<keyword evidence="5" id="KW-0347">Helicase</keyword>
<organism evidence="5 6">
    <name type="scientific">Weissella soli</name>
    <dbReference type="NCBI Taxonomy" id="155866"/>
    <lineage>
        <taxon>Bacteria</taxon>
        <taxon>Bacillati</taxon>
        <taxon>Bacillota</taxon>
        <taxon>Bacilli</taxon>
        <taxon>Lactobacillales</taxon>
        <taxon>Lactobacillaceae</taxon>
        <taxon>Weissella</taxon>
    </lineage>
</organism>
<name>A0A370RLK9_9LACO</name>
<dbReference type="SMART" id="SM00490">
    <property type="entry name" value="HELICc"/>
    <property type="match status" value="1"/>
</dbReference>
<dbReference type="InterPro" id="IPR014001">
    <property type="entry name" value="Helicase_ATP-bd"/>
</dbReference>
<dbReference type="Pfam" id="PF13156">
    <property type="entry name" value="Mrr_cat_2"/>
    <property type="match status" value="1"/>
</dbReference>
<dbReference type="GO" id="GO:0009307">
    <property type="term" value="P:DNA restriction-modification system"/>
    <property type="evidence" value="ECO:0007669"/>
    <property type="project" value="UniProtKB-KW"/>
</dbReference>
<dbReference type="InterPro" id="IPR050742">
    <property type="entry name" value="Helicase_Restrict-Modif_Enz"/>
</dbReference>
<accession>A0A370RLK9</accession>
<comment type="caution">
    <text evidence="5">The sequence shown here is derived from an EMBL/GenBank/DDBJ whole genome shotgun (WGS) entry which is preliminary data.</text>
</comment>
<feature type="domain" description="Helicase ATP-binding" evidence="3">
    <location>
        <begin position="180"/>
        <end position="388"/>
    </location>
</feature>
<dbReference type="SUPFAM" id="SSF53335">
    <property type="entry name" value="S-adenosyl-L-methionine-dependent methyltransferases"/>
    <property type="match status" value="1"/>
</dbReference>
<dbReference type="Pfam" id="PF02384">
    <property type="entry name" value="N6_Mtase"/>
    <property type="match status" value="1"/>
</dbReference>
<dbReference type="InterPro" id="IPR027417">
    <property type="entry name" value="P-loop_NTPase"/>
</dbReference>
<keyword evidence="1" id="KW-0680">Restriction system</keyword>
<feature type="domain" description="Helicase C-terminal" evidence="4">
    <location>
        <begin position="466"/>
        <end position="648"/>
    </location>
</feature>
<dbReference type="Pfam" id="PF22240">
    <property type="entry name" value="ISP_coupler"/>
    <property type="match status" value="1"/>
</dbReference>
<dbReference type="PANTHER" id="PTHR47396:SF1">
    <property type="entry name" value="ATP-DEPENDENT HELICASE IRC3-RELATED"/>
    <property type="match status" value="1"/>
</dbReference>
<dbReference type="InterPro" id="IPR006935">
    <property type="entry name" value="Helicase/UvrB_N"/>
</dbReference>
<evidence type="ECO:0000313" key="5">
    <source>
        <dbReference type="EMBL" id="RDL06461.1"/>
    </source>
</evidence>
<dbReference type="GO" id="GO:0005829">
    <property type="term" value="C:cytosol"/>
    <property type="evidence" value="ECO:0007669"/>
    <property type="project" value="TreeGrafter"/>
</dbReference>
<evidence type="ECO:0000259" key="3">
    <source>
        <dbReference type="PROSITE" id="PS51192"/>
    </source>
</evidence>
<dbReference type="PROSITE" id="PS00092">
    <property type="entry name" value="N6_MTASE"/>
    <property type="match status" value="1"/>
</dbReference>
<dbReference type="Pfam" id="PF18135">
    <property type="entry name" value="Type_ISP_C"/>
    <property type="match status" value="1"/>
</dbReference>
<dbReference type="CDD" id="cd18785">
    <property type="entry name" value="SF2_C"/>
    <property type="match status" value="1"/>
</dbReference>
<dbReference type="PROSITE" id="PS51192">
    <property type="entry name" value="HELICASE_ATP_BIND_1"/>
    <property type="match status" value="1"/>
</dbReference>
<dbReference type="InterPro" id="IPR002052">
    <property type="entry name" value="DNA_methylase_N6_adenine_CS"/>
</dbReference>
<dbReference type="GO" id="GO:0004386">
    <property type="term" value="F:helicase activity"/>
    <property type="evidence" value="ECO:0007669"/>
    <property type="project" value="UniProtKB-KW"/>
</dbReference>
<dbReference type="InterPro" id="IPR001650">
    <property type="entry name" value="Helicase_C-like"/>
</dbReference>
<keyword evidence="5" id="KW-0547">Nucleotide-binding</keyword>
<dbReference type="Gene3D" id="3.40.50.150">
    <property type="entry name" value="Vaccinia Virus protein VP39"/>
    <property type="match status" value="1"/>
</dbReference>
<keyword evidence="2" id="KW-0378">Hydrolase</keyword>
<dbReference type="GO" id="GO:0008170">
    <property type="term" value="F:N-methyltransferase activity"/>
    <property type="evidence" value="ECO:0007669"/>
    <property type="project" value="InterPro"/>
</dbReference>
<dbReference type="RefSeq" id="WP_114981277.1">
    <property type="nucleotide sequence ID" value="NZ_BJYO01000003.1"/>
</dbReference>
<dbReference type="Gene3D" id="3.40.50.300">
    <property type="entry name" value="P-loop containing nucleotide triphosphate hydrolases"/>
    <property type="match status" value="2"/>
</dbReference>
<dbReference type="InterPro" id="IPR003356">
    <property type="entry name" value="DNA_methylase_A-5"/>
</dbReference>
<dbReference type="InterPro" id="IPR039442">
    <property type="entry name" value="Mrr-like_dom"/>
</dbReference>
<dbReference type="PRINTS" id="PR00507">
    <property type="entry name" value="N12N6MTFRASE"/>
</dbReference>
<dbReference type="PANTHER" id="PTHR47396">
    <property type="entry name" value="TYPE I RESTRICTION ENZYME ECOKI R PROTEIN"/>
    <property type="match status" value="1"/>
</dbReference>
<dbReference type="EMBL" id="QRAS01000002">
    <property type="protein sequence ID" value="RDL06461.1"/>
    <property type="molecule type" value="Genomic_DNA"/>
</dbReference>
<dbReference type="SUPFAM" id="SSF52980">
    <property type="entry name" value="Restriction endonuclease-like"/>
    <property type="match status" value="1"/>
</dbReference>
<dbReference type="SUPFAM" id="SSF52540">
    <property type="entry name" value="P-loop containing nucleoside triphosphate hydrolases"/>
    <property type="match status" value="1"/>
</dbReference>
<dbReference type="Proteomes" id="UP000254912">
    <property type="component" value="Unassembled WGS sequence"/>
</dbReference>
<sequence>MANAFDDLVQNANENIHEQRDRGTWFERMVVAYLKNEPLQKATYSDVWMLSDVPDEYGISKQDKGIDIVAKDAVTGELTAVQAKFYKDKIEKSTIDSFLNQSQLAVFSKGLIVSTVDNWSKNAEEALDGLRNPVTRIGLSELRNSEVDWTKYKFEAPDAVELKKKKTLRPHQLGALDAVLKGLENADRGQLIMAPGTGKTFTSLKITEALAKKSGNKPFNVLYLVPSIQLLSQTLKAWNSDTEMLMHSFAVTSDRKATKVKKDESNADISARDLGYPATTDPMKLVDNYKQALSQSPQRDLMVVFSTYQSIDVIGRAQDFDLPEFDLIIADEAHRTTGSHLMNDDESVFTKVHSNENVRGKKRLYQTATPKIYGPAAKQKADENSIVLAAMDDVTLYGEKFYTYSFGDAITDRVLTDYKIVVLGVDEAAVSRTMQSVMKDAETGELKLDDVTKIIGVWNGMVKRQSFTDAVDGLPMRRAISFIDTIDHSKNIIAPMFERVVNQYLGGYGVADSMYRVKVKHVDGSMNALQKNDALDWLKSDIPDDKNEARILSNVRFLTEGIDVPNLDAVIFMSPKKSQVDIVQAVGRIMRKFDTKEYGYILLPVGIPADTTPENVLNDNKAYKQIWQVLNALRSMDGRFDAMINKIDLNKNKPKNVQLIGVGGAPDDERPFGGEGVVPKPADEQLSLNLETFEEVENAIYGKIVQKVGDRRYWEQWSGDVAKIARQHMTRIRVMIEDENSEPAIAFEKFLKEIRYELNSGITKDSAIEMLAQHMITKPVFDALFESYSFIKTNPVSQAMEDIIQVLEQNKFEEEQESLDGFYASVAQRAKGIDNAEGKQTVIKELYEKFFQTAFKDTTDRLGIVFTPVEIVDFIVKSVDQVLDRHFGKGLSDEGVHILDPFTGTGTFVTRTLHYLEQQMNEGKVSFTDVLRKYTQELHANEIVLLSYYIAAINIEAVFDDINGDDRGYEQFPGIVLTDTFDTTEHKDDFLTDMLGENNARLKSQQENPIFAIIGNPPYSIGQENVNEDNANIEYPKLEESIANTYAKYTDSDLKKGLYDTYIKAFRWATDRIGSQGVIGFVTNGSFIDTKSTAGFRKVLNDEFNYLYIFNLRGNQRTGGEMSRREGGKVFDSGSRAPIAISILVKDGSDNHVIKYHDIGDYLSRLEKLDIIKNFDGVDDIDWVTITPDENNDWINLRDANYQNYPSLFSKTETSLYESQYTGIYTARDNWVSNFSKKQVNKNVITLIDNYNSEIDRLTNVLDANDRMTQKNNNDSFVSWSTGLNSKFKKGQRLSPETGKYIQWMYRPFVKKWLYWDDFLNERPSSYRGLSDIMGTVLYMQGSGANKDFSVLATNLVPSLQLVQNGKGFPQNVGKDAMGMLSNLNEVTLEQIGMASEEDAIAYVYALLHHPDFLQKYASDLKKDYPRIPKVEQQVQFIEIGEKLLGLHLQYEDVPLNSDVEIVLKKDNPSYSVISMKPQKKTGMDTIHFNADIDIRNIPDVAWEYVVNGKPAIQWIIEQYQVGTDSATGIVDDPNQYSDDEKYVFNLLLRIIELAKQTQELVKSLPTLRILN</sequence>
<dbReference type="InterPro" id="IPR011335">
    <property type="entry name" value="Restrct_endonuc-II-like"/>
</dbReference>
<evidence type="ECO:0000256" key="2">
    <source>
        <dbReference type="ARBA" id="ARBA00022801"/>
    </source>
</evidence>
<dbReference type="CDD" id="cd22333">
    <property type="entry name" value="LlaBIII_nuclease-like"/>
    <property type="match status" value="1"/>
</dbReference>
<dbReference type="GO" id="GO:0032259">
    <property type="term" value="P:methylation"/>
    <property type="evidence" value="ECO:0007669"/>
    <property type="project" value="InterPro"/>
</dbReference>